<comment type="caution">
    <text evidence="5">The sequence shown here is derived from an EMBL/GenBank/DDBJ whole genome shotgun (WGS) entry which is preliminary data.</text>
</comment>
<dbReference type="PANTHER" id="PTHR43248">
    <property type="entry name" value="2-SUCCINYL-6-HYDROXY-2,4-CYCLOHEXADIENE-1-CARBOXYLATE SYNTHASE"/>
    <property type="match status" value="1"/>
</dbReference>
<dbReference type="Proteomes" id="UP001594351">
    <property type="component" value="Unassembled WGS sequence"/>
</dbReference>
<reference evidence="5 6" key="1">
    <citation type="submission" date="2024-09" db="EMBL/GenBank/DDBJ databases">
        <title>Laminarin stimulates single cell rates of sulfate reduction while oxygen inhibits transcriptomic activity in coastal marine sediment.</title>
        <authorList>
            <person name="Lindsay M."/>
            <person name="Orcutt B."/>
            <person name="Emerson D."/>
            <person name="Stepanauskas R."/>
            <person name="D'Angelo T."/>
        </authorList>
    </citation>
    <scope>NUCLEOTIDE SEQUENCE [LARGE SCALE GENOMIC DNA]</scope>
    <source>
        <strain evidence="5">SAG AM-311-K15</strain>
    </source>
</reference>
<organism evidence="5 6">
    <name type="scientific">candidate division CSSED10-310 bacterium</name>
    <dbReference type="NCBI Taxonomy" id="2855610"/>
    <lineage>
        <taxon>Bacteria</taxon>
        <taxon>Bacteria division CSSED10-310</taxon>
    </lineage>
</organism>
<evidence type="ECO:0000256" key="2">
    <source>
        <dbReference type="ARBA" id="ARBA00022801"/>
    </source>
</evidence>
<evidence type="ECO:0000259" key="4">
    <source>
        <dbReference type="Pfam" id="PF08386"/>
    </source>
</evidence>
<gene>
    <name evidence="5" type="ORF">ACFL27_06650</name>
</gene>
<keyword evidence="6" id="KW-1185">Reference proteome</keyword>
<keyword evidence="2 5" id="KW-0378">Hydrolase</keyword>
<dbReference type="Gene3D" id="3.40.50.1820">
    <property type="entry name" value="alpha/beta hydrolase"/>
    <property type="match status" value="2"/>
</dbReference>
<dbReference type="InterPro" id="IPR029058">
    <property type="entry name" value="AB_hydrolase_fold"/>
</dbReference>
<evidence type="ECO:0000256" key="1">
    <source>
        <dbReference type="ARBA" id="ARBA00010088"/>
    </source>
</evidence>
<dbReference type="InterPro" id="IPR000073">
    <property type="entry name" value="AB_hydrolase_1"/>
</dbReference>
<dbReference type="InterPro" id="IPR013595">
    <property type="entry name" value="Pept_S33_TAP-like_C"/>
</dbReference>
<proteinExistence type="inferred from homology"/>
<protein>
    <submittedName>
        <fullName evidence="5">Alpha/beta fold hydrolase</fullName>
    </submittedName>
</protein>
<comment type="similarity">
    <text evidence="1">Belongs to the peptidase S33 family.</text>
</comment>
<dbReference type="SUPFAM" id="SSF53474">
    <property type="entry name" value="alpha/beta-Hydrolases"/>
    <property type="match status" value="1"/>
</dbReference>
<dbReference type="InterPro" id="IPR051601">
    <property type="entry name" value="Serine_prot/Carboxylest_S33"/>
</dbReference>
<evidence type="ECO:0000259" key="3">
    <source>
        <dbReference type="Pfam" id="PF00561"/>
    </source>
</evidence>
<evidence type="ECO:0000313" key="5">
    <source>
        <dbReference type="EMBL" id="MFC1849872.1"/>
    </source>
</evidence>
<dbReference type="GO" id="GO:0016787">
    <property type="term" value="F:hydrolase activity"/>
    <property type="evidence" value="ECO:0007669"/>
    <property type="project" value="UniProtKB-KW"/>
</dbReference>
<dbReference type="Pfam" id="PF08386">
    <property type="entry name" value="Abhydrolase_4"/>
    <property type="match status" value="1"/>
</dbReference>
<feature type="domain" description="Peptidase S33 tripeptidyl aminopeptidase-like C-terminal" evidence="4">
    <location>
        <begin position="388"/>
        <end position="474"/>
    </location>
</feature>
<dbReference type="Pfam" id="PF00561">
    <property type="entry name" value="Abhydrolase_1"/>
    <property type="match status" value="1"/>
</dbReference>
<evidence type="ECO:0000313" key="6">
    <source>
        <dbReference type="Proteomes" id="UP001594351"/>
    </source>
</evidence>
<accession>A0ABV6YUM6</accession>
<feature type="domain" description="AB hydrolase-1" evidence="3">
    <location>
        <begin position="95"/>
        <end position="250"/>
    </location>
</feature>
<dbReference type="PRINTS" id="PR00793">
    <property type="entry name" value="PROAMNOPTASE"/>
</dbReference>
<dbReference type="EMBL" id="JBHPBY010000063">
    <property type="protein sequence ID" value="MFC1849872.1"/>
    <property type="molecule type" value="Genomic_DNA"/>
</dbReference>
<sequence>MQIRLCVRNICHHIRTGLIVQIMILLFITGTSGASMPPMPEFEPCQLTPDGGQSSIQAKCTEIVVPEDPENPGGRKISLRLVIVPAKHRNKAPDPLFLLAGGPGQAISEAFPSLAGSFEKIREDRDLVLLDQRGTGGSHPLECSESDDIPLSDQASIESLRNYLETLDVDLSFYTTEYFLGDLEYVRKLMGYEQINLYGASYGTRVAQEYLRLYPQRVRSMILDAVVPPGYRVFYDFRETIPQALEKMLNRCDEDPHCSAAFPDLRQELLTVLDRLDVEPVPIQLHHPKTGQPLELIMTRERFLKCLLPHLYAPETVALLPLSIHAAYEYGDFLPLAGQATSLDMGIYIGVMIAATCAEDVSFFPPESQWPVVGPLDFSSLPRMLCTICAEVNVKEATAPVEPDSSAVPVLLLSGDSDPVTPPDQAERAMKTLTNSLHISVPNMYHGLITRGCISDIAAIFIETGSVKALDTSCAQEIRPAPFFINPNGPSP</sequence>
<dbReference type="InterPro" id="IPR002410">
    <property type="entry name" value="Peptidase_S33"/>
</dbReference>
<name>A0ABV6YUM6_UNCC1</name>